<evidence type="ECO:0000256" key="6">
    <source>
        <dbReference type="ARBA" id="ARBA00023163"/>
    </source>
</evidence>
<reference evidence="12" key="1">
    <citation type="journal article" date="2021" name="bioRxiv">
        <title>Whole Genome Assembly and Annotation of Northern Wild Rice, Zizania palustris L., Supports a Whole Genome Duplication in the Zizania Genus.</title>
        <authorList>
            <person name="Haas M."/>
            <person name="Kono T."/>
            <person name="Macchietto M."/>
            <person name="Millas R."/>
            <person name="McGilp L."/>
            <person name="Shao M."/>
            <person name="Duquette J."/>
            <person name="Hirsch C.N."/>
            <person name="Kimball J."/>
        </authorList>
    </citation>
    <scope>NUCLEOTIDE SEQUENCE</scope>
    <source>
        <tissue evidence="12">Fresh leaf tissue</tissue>
    </source>
</reference>
<proteinExistence type="predicted"/>
<dbReference type="EMBL" id="JAAALK010000283">
    <property type="protein sequence ID" value="KAG8076030.1"/>
    <property type="molecule type" value="Genomic_DNA"/>
</dbReference>
<evidence type="ECO:0000256" key="10">
    <source>
        <dbReference type="SAM" id="MobiDB-lite"/>
    </source>
</evidence>
<evidence type="ECO:0000256" key="5">
    <source>
        <dbReference type="ARBA" id="ARBA00023125"/>
    </source>
</evidence>
<keyword evidence="7 8" id="KW-0539">Nucleus</keyword>
<feature type="domain" description="Dof-type" evidence="11">
    <location>
        <begin position="27"/>
        <end position="81"/>
    </location>
</feature>
<name>A0A8J5T6I6_ZIZPA</name>
<keyword evidence="5 8" id="KW-0238">DNA-binding</keyword>
<keyword evidence="6 9" id="KW-0804">Transcription</keyword>
<evidence type="ECO:0000256" key="3">
    <source>
        <dbReference type="ARBA" id="ARBA00022833"/>
    </source>
</evidence>
<evidence type="ECO:0000256" key="9">
    <source>
        <dbReference type="RuleBase" id="RU369094"/>
    </source>
</evidence>
<evidence type="ECO:0000259" key="11">
    <source>
        <dbReference type="PROSITE" id="PS50884"/>
    </source>
</evidence>
<dbReference type="GO" id="GO:0005634">
    <property type="term" value="C:nucleus"/>
    <property type="evidence" value="ECO:0007669"/>
    <property type="project" value="UniProtKB-SubCell"/>
</dbReference>
<evidence type="ECO:0000313" key="12">
    <source>
        <dbReference type="EMBL" id="KAG8076030.1"/>
    </source>
</evidence>
<comment type="subcellular location">
    <subcellularLocation>
        <location evidence="8 9">Nucleus</location>
    </subcellularLocation>
</comment>
<dbReference type="AlphaFoldDB" id="A0A8J5T6I6"/>
<comment type="function">
    <text evidence="9">Transcription factor that binds specifically to a 5'-AA[AG]G-3' consensus core sequence.</text>
</comment>
<sequence>MQEFQPVPGLPGRLFGGAAAPGPPKEVRCPRCDSANTKFCYYNNYNLSQPRHFCKGCRRYWTKGGLLRNVPVGGGSRKPKRVAPSSASAAHVDSGGDGGHGHRDVKNARSAGCCTGSDSSSVTTTSTAAPASSSSNASSATTQPSSAGATGTSNVTFAADALPQPPLPTAMFADQSTAFASLFAPPPPNPLPFFSSFTAQPKADEDVAPALTSTEQHWSASSSFTSNIAPFGTRSGGPAPAASPADWPPPTMLDAGMFDLAGSISGDTSYWNPASWTEDPDGILYQLP</sequence>
<comment type="caution">
    <text evidence="12">The sequence shown here is derived from an EMBL/GenBank/DDBJ whole genome shotgun (WGS) entry which is preliminary data.</text>
</comment>
<accession>A0A8J5T6I6</accession>
<evidence type="ECO:0000256" key="1">
    <source>
        <dbReference type="ARBA" id="ARBA00022723"/>
    </source>
</evidence>
<dbReference type="PANTHER" id="PTHR31992">
    <property type="entry name" value="DOF ZINC FINGER PROTEIN DOF1.4-RELATED"/>
    <property type="match status" value="1"/>
</dbReference>
<evidence type="ECO:0000256" key="7">
    <source>
        <dbReference type="ARBA" id="ARBA00023242"/>
    </source>
</evidence>
<protein>
    <recommendedName>
        <fullName evidence="9">Dof zinc finger protein</fullName>
    </recommendedName>
</protein>
<dbReference type="InterPro" id="IPR045174">
    <property type="entry name" value="Dof"/>
</dbReference>
<dbReference type="GO" id="GO:0003677">
    <property type="term" value="F:DNA binding"/>
    <property type="evidence" value="ECO:0007669"/>
    <property type="project" value="UniProtKB-UniRule"/>
</dbReference>
<evidence type="ECO:0000256" key="4">
    <source>
        <dbReference type="ARBA" id="ARBA00023015"/>
    </source>
</evidence>
<keyword evidence="2 8" id="KW-0863">Zinc-finger</keyword>
<dbReference type="OrthoDB" id="1927254at2759"/>
<dbReference type="GO" id="GO:0008270">
    <property type="term" value="F:zinc ion binding"/>
    <property type="evidence" value="ECO:0007669"/>
    <property type="project" value="UniProtKB-KW"/>
</dbReference>
<dbReference type="PROSITE" id="PS50884">
    <property type="entry name" value="ZF_DOF_2"/>
    <property type="match status" value="1"/>
</dbReference>
<dbReference type="Proteomes" id="UP000729402">
    <property type="component" value="Unassembled WGS sequence"/>
</dbReference>
<evidence type="ECO:0000313" key="13">
    <source>
        <dbReference type="Proteomes" id="UP000729402"/>
    </source>
</evidence>
<keyword evidence="1 9" id="KW-0479">Metal-binding</keyword>
<dbReference type="PANTHER" id="PTHR31992:SF297">
    <property type="entry name" value="DOF ZINC FINGER PROTEIN"/>
    <property type="match status" value="1"/>
</dbReference>
<evidence type="ECO:0000256" key="2">
    <source>
        <dbReference type="ARBA" id="ARBA00022771"/>
    </source>
</evidence>
<keyword evidence="3 9" id="KW-0862">Zinc</keyword>
<reference evidence="12" key="2">
    <citation type="submission" date="2021-02" db="EMBL/GenBank/DDBJ databases">
        <authorList>
            <person name="Kimball J.A."/>
            <person name="Haas M.W."/>
            <person name="Macchietto M."/>
            <person name="Kono T."/>
            <person name="Duquette J."/>
            <person name="Shao M."/>
        </authorList>
    </citation>
    <scope>NUCLEOTIDE SEQUENCE</scope>
    <source>
        <tissue evidence="12">Fresh leaf tissue</tissue>
    </source>
</reference>
<keyword evidence="13" id="KW-1185">Reference proteome</keyword>
<feature type="compositionally biased region" description="Low complexity" evidence="10">
    <location>
        <begin position="115"/>
        <end position="151"/>
    </location>
</feature>
<feature type="region of interest" description="Disordered" evidence="10">
    <location>
        <begin position="68"/>
        <end position="151"/>
    </location>
</feature>
<evidence type="ECO:0000256" key="8">
    <source>
        <dbReference type="PROSITE-ProRule" id="PRU00071"/>
    </source>
</evidence>
<dbReference type="PROSITE" id="PS01361">
    <property type="entry name" value="ZF_DOF_1"/>
    <property type="match status" value="1"/>
</dbReference>
<dbReference type="InterPro" id="IPR003851">
    <property type="entry name" value="Znf_Dof"/>
</dbReference>
<dbReference type="Pfam" id="PF02701">
    <property type="entry name" value="Zn_ribbon_Dof"/>
    <property type="match status" value="1"/>
</dbReference>
<feature type="region of interest" description="Disordered" evidence="10">
    <location>
        <begin position="1"/>
        <end position="25"/>
    </location>
</feature>
<keyword evidence="4 9" id="KW-0805">Transcription regulation</keyword>
<gene>
    <name evidence="12" type="ORF">GUJ93_ZPchr0006g41982</name>
</gene>
<organism evidence="12 13">
    <name type="scientific">Zizania palustris</name>
    <name type="common">Northern wild rice</name>
    <dbReference type="NCBI Taxonomy" id="103762"/>
    <lineage>
        <taxon>Eukaryota</taxon>
        <taxon>Viridiplantae</taxon>
        <taxon>Streptophyta</taxon>
        <taxon>Embryophyta</taxon>
        <taxon>Tracheophyta</taxon>
        <taxon>Spermatophyta</taxon>
        <taxon>Magnoliopsida</taxon>
        <taxon>Liliopsida</taxon>
        <taxon>Poales</taxon>
        <taxon>Poaceae</taxon>
        <taxon>BOP clade</taxon>
        <taxon>Oryzoideae</taxon>
        <taxon>Oryzeae</taxon>
        <taxon>Zizaniinae</taxon>
        <taxon>Zizania</taxon>
    </lineage>
</organism>
<dbReference type="GO" id="GO:0003700">
    <property type="term" value="F:DNA-binding transcription factor activity"/>
    <property type="evidence" value="ECO:0007669"/>
    <property type="project" value="UniProtKB-UniRule"/>
</dbReference>